<dbReference type="PANTHER" id="PTHR28243:SF1">
    <property type="entry name" value="PYRIDOXAMINE 5'-PHOSPHATE OXIDASE ALR4036 FAMILY FMN-BINDING DOMAIN-CONTAINING PROTEIN"/>
    <property type="match status" value="1"/>
</dbReference>
<dbReference type="Proteomes" id="UP001164286">
    <property type="component" value="Unassembled WGS sequence"/>
</dbReference>
<evidence type="ECO:0000259" key="2">
    <source>
        <dbReference type="Pfam" id="PF12766"/>
    </source>
</evidence>
<feature type="domain" description="Pyridoxamine 5'-phosphate oxidase Alr4036 family FMN-binding" evidence="2">
    <location>
        <begin position="11"/>
        <end position="103"/>
    </location>
</feature>
<dbReference type="GO" id="GO:0010181">
    <property type="term" value="F:FMN binding"/>
    <property type="evidence" value="ECO:0007669"/>
    <property type="project" value="InterPro"/>
</dbReference>
<accession>A0AA38HC87</accession>
<dbReference type="SUPFAM" id="SSF50475">
    <property type="entry name" value="FMN-binding split barrel"/>
    <property type="match status" value="1"/>
</dbReference>
<evidence type="ECO:0000313" key="3">
    <source>
        <dbReference type="EMBL" id="KAI9636294.1"/>
    </source>
</evidence>
<dbReference type="RefSeq" id="XP_052946071.1">
    <property type="nucleotide sequence ID" value="XM_053088734.1"/>
</dbReference>
<sequence length="236" mass="26515">MASTVRVSQTPPWVPVLKKQIDGHEKDQDYTAYALATLDKEGLPKVRYVIHRILTPASSILITTTDTRMAKPAHLAAHHTVEMAWWLSEPAIQFRITGQAYTIPSDESASDYDSKFGDVLSGLKAKGDEAEKGYWQKERKRLWTEAMSGHLRASFGRPPPGTSLSEVSDPSTWDESLPAESDDPETKKKIDNAYSHFALLAIRPTGFEQLELKATPNIRTQWTDKGEDWEERHVAP</sequence>
<gene>
    <name evidence="3" type="ORF">MKK02DRAFT_33520</name>
</gene>
<comment type="caution">
    <text evidence="3">The sequence shown here is derived from an EMBL/GenBank/DDBJ whole genome shotgun (WGS) entry which is preliminary data.</text>
</comment>
<dbReference type="Pfam" id="PF12766">
    <property type="entry name" value="Pyridox_oxase_2"/>
    <property type="match status" value="1"/>
</dbReference>
<evidence type="ECO:0000256" key="1">
    <source>
        <dbReference type="SAM" id="MobiDB-lite"/>
    </source>
</evidence>
<dbReference type="Gene3D" id="2.30.110.10">
    <property type="entry name" value="Electron Transport, Fmn-binding Protein, Chain A"/>
    <property type="match status" value="1"/>
</dbReference>
<organism evidence="3 4">
    <name type="scientific">Dioszegia hungarica</name>
    <dbReference type="NCBI Taxonomy" id="4972"/>
    <lineage>
        <taxon>Eukaryota</taxon>
        <taxon>Fungi</taxon>
        <taxon>Dikarya</taxon>
        <taxon>Basidiomycota</taxon>
        <taxon>Agaricomycotina</taxon>
        <taxon>Tremellomycetes</taxon>
        <taxon>Tremellales</taxon>
        <taxon>Bulleribasidiaceae</taxon>
        <taxon>Dioszegia</taxon>
    </lineage>
</organism>
<dbReference type="InterPro" id="IPR012349">
    <property type="entry name" value="Split_barrel_FMN-bd"/>
</dbReference>
<keyword evidence="4" id="KW-1185">Reference proteome</keyword>
<proteinExistence type="predicted"/>
<feature type="compositionally biased region" description="Polar residues" evidence="1">
    <location>
        <begin position="162"/>
        <end position="174"/>
    </location>
</feature>
<dbReference type="InterPro" id="IPR024624">
    <property type="entry name" value="Pyridox_Oxase_Alr4036_FMN-bd"/>
</dbReference>
<dbReference type="AlphaFoldDB" id="A0AA38HC87"/>
<reference evidence="3" key="1">
    <citation type="journal article" date="2022" name="G3 (Bethesda)">
        <title>High quality genome of the basidiomycete yeast Dioszegia hungarica PDD-24b-2 isolated from cloud water.</title>
        <authorList>
            <person name="Jarrige D."/>
            <person name="Haridas S."/>
            <person name="Bleykasten-Grosshans C."/>
            <person name="Joly M."/>
            <person name="Nadalig T."/>
            <person name="Sancelme M."/>
            <person name="Vuilleumier S."/>
            <person name="Grigoriev I.V."/>
            <person name="Amato P."/>
            <person name="Bringel F."/>
        </authorList>
    </citation>
    <scope>NUCLEOTIDE SEQUENCE</scope>
    <source>
        <strain evidence="3">PDD-24b-2</strain>
    </source>
</reference>
<dbReference type="EMBL" id="JAKWFO010000005">
    <property type="protein sequence ID" value="KAI9636294.1"/>
    <property type="molecule type" value="Genomic_DNA"/>
</dbReference>
<evidence type="ECO:0000313" key="4">
    <source>
        <dbReference type="Proteomes" id="UP001164286"/>
    </source>
</evidence>
<feature type="region of interest" description="Disordered" evidence="1">
    <location>
        <begin position="151"/>
        <end position="187"/>
    </location>
</feature>
<protein>
    <submittedName>
        <fullName evidence="3">Pyridoxamine 5'-phosphate oxidase-domain-containing protein</fullName>
    </submittedName>
</protein>
<dbReference type="GeneID" id="77727939"/>
<name>A0AA38HC87_9TREE</name>
<dbReference type="PANTHER" id="PTHR28243">
    <property type="entry name" value="AGL049CP"/>
    <property type="match status" value="1"/>
</dbReference>